<evidence type="ECO:0000313" key="1">
    <source>
        <dbReference type="EMBL" id="OQW87674.1"/>
    </source>
</evidence>
<dbReference type="EMBL" id="MTEI01000007">
    <property type="protein sequence ID" value="OQW87674.1"/>
    <property type="molecule type" value="Genomic_DNA"/>
</dbReference>
<gene>
    <name evidence="1" type="ORF">BWK72_12225</name>
</gene>
<reference evidence="1 2" key="1">
    <citation type="submission" date="2017-01" db="EMBL/GenBank/DDBJ databases">
        <title>Novel large sulfur bacteria in the metagenomes of groundwater-fed chemosynthetic microbial mats in the Lake Huron basin.</title>
        <authorList>
            <person name="Sharrar A.M."/>
            <person name="Flood B.E."/>
            <person name="Bailey J.V."/>
            <person name="Jones D.S."/>
            <person name="Biddanda B."/>
            <person name="Ruberg S.A."/>
            <person name="Marcus D.N."/>
            <person name="Dick G.J."/>
        </authorList>
    </citation>
    <scope>NUCLEOTIDE SEQUENCE [LARGE SCALE GENOMIC DNA]</scope>
    <source>
        <strain evidence="1">A7</strain>
    </source>
</reference>
<comment type="caution">
    <text evidence="1">The sequence shown here is derived from an EMBL/GenBank/DDBJ whole genome shotgun (WGS) entry which is preliminary data.</text>
</comment>
<organism evidence="1 2">
    <name type="scientific">Rhodoferax ferrireducens</name>
    <dbReference type="NCBI Taxonomy" id="192843"/>
    <lineage>
        <taxon>Bacteria</taxon>
        <taxon>Pseudomonadati</taxon>
        <taxon>Pseudomonadota</taxon>
        <taxon>Betaproteobacteria</taxon>
        <taxon>Burkholderiales</taxon>
        <taxon>Comamonadaceae</taxon>
        <taxon>Rhodoferax</taxon>
    </lineage>
</organism>
<proteinExistence type="predicted"/>
<accession>A0A1W9KT93</accession>
<dbReference type="Proteomes" id="UP000192505">
    <property type="component" value="Unassembled WGS sequence"/>
</dbReference>
<evidence type="ECO:0000313" key="2">
    <source>
        <dbReference type="Proteomes" id="UP000192505"/>
    </source>
</evidence>
<name>A0A1W9KT93_9BURK</name>
<dbReference type="AlphaFoldDB" id="A0A1W9KT93"/>
<protein>
    <submittedName>
        <fullName evidence="1">Uncharacterized protein</fullName>
    </submittedName>
</protein>
<sequence>MTMDTHCMAKSNHMKQNKMTNLNIRHRVHPGKIKIWAASVALLTGCATAQNASAFGIGDIVSIGVQAGGKLIGAAVDVGMDKVKDAMTDPEAEAAKKKAQEQKQAEGYRKALAEIEARHDLSPLQREKLTVAFKKQYAQVQQFQQFVQAAEARQKAQRDQIFTGAGLLGVVGDAALSTPSMAMAKADVMSRSPTMRAQINTSIHQADMLNASGIPQAQARMAIAQTDAIVKNGLLPAETKGAAQLAEVAASVDITAAMQLTEQPVAMEVTTTAVPSEPVVAPQPKDAFSPDVGKKIYLEFVGSVPHTQALKSILTDHGYSVVDNKSDADVAYLIEGEYAIPENKQHKGLSLSIGPILDDPSKPIEKPETKMTGSIGLGLNKLFIAMTQAQGANVPPAALPKESNGFHQQVLLVTARQPKDGAETRFSVVKEVESAEIEGRSLAQAATHDMLDRLGLLARN</sequence>